<dbReference type="Proteomes" id="UP000065151">
    <property type="component" value="Chromosome"/>
</dbReference>
<organism evidence="2">
    <name type="scientific">Pseudarthrobacter sulfonivorans</name>
    <dbReference type="NCBI Taxonomy" id="121292"/>
    <lineage>
        <taxon>Bacteria</taxon>
        <taxon>Bacillati</taxon>
        <taxon>Actinomycetota</taxon>
        <taxon>Actinomycetes</taxon>
        <taxon>Micrococcales</taxon>
        <taxon>Micrococcaceae</taxon>
        <taxon>Pseudarthrobacter</taxon>
    </lineage>
</organism>
<dbReference type="EMBL" id="CP013747">
    <property type="protein sequence ID" value="ALV40608.1"/>
    <property type="molecule type" value="Genomic_DNA"/>
</dbReference>
<evidence type="ECO:0000256" key="1">
    <source>
        <dbReference type="SAM" id="MobiDB-lite"/>
    </source>
</evidence>
<reference evidence="2 3" key="1">
    <citation type="submission" date="2015-12" db="EMBL/GenBank/DDBJ databases">
        <authorList>
            <person name="Shamseldin A."/>
            <person name="Moawad H."/>
            <person name="Abd El-Rahim W.M."/>
            <person name="Sadowsky M.J."/>
        </authorList>
    </citation>
    <scope>NUCLEOTIDE SEQUENCE [LARGE SCALE GENOMIC DNA]</scope>
    <source>
        <strain evidence="2 3">Ar51</strain>
    </source>
</reference>
<dbReference type="Gene3D" id="3.60.21.70">
    <property type="entry name" value="PhoD-like phosphatase"/>
    <property type="match status" value="1"/>
</dbReference>
<sequence>MCTSITTTGNGTGSTGDPVMAWNPHPKFYNDNRGYVNTRITKEAMTAEFRVLDYVTTPGSPVSTKASFAIQDGVPGLVGG</sequence>
<accession>A0A0U3P5Q0</accession>
<gene>
    <name evidence="2" type="ORF">AU252_05010</name>
</gene>
<name>A0A0U3P5Q0_9MICC</name>
<dbReference type="KEGG" id="psul:AU252_05010"/>
<evidence type="ECO:0000313" key="3">
    <source>
        <dbReference type="Proteomes" id="UP000065151"/>
    </source>
</evidence>
<evidence type="ECO:0000313" key="2">
    <source>
        <dbReference type="EMBL" id="ALV40608.1"/>
    </source>
</evidence>
<proteinExistence type="predicted"/>
<dbReference type="InterPro" id="IPR038607">
    <property type="entry name" value="PhoD-like_sf"/>
</dbReference>
<dbReference type="AlphaFoldDB" id="A0A0U3P5Q0"/>
<dbReference type="STRING" id="121292.AU252_05010"/>
<protein>
    <submittedName>
        <fullName evidence="2">Uncharacterized protein</fullName>
    </submittedName>
</protein>
<feature type="region of interest" description="Disordered" evidence="1">
    <location>
        <begin position="1"/>
        <end position="22"/>
    </location>
</feature>